<feature type="region of interest" description="Disordered" evidence="1">
    <location>
        <begin position="67"/>
        <end position="87"/>
    </location>
</feature>
<reference evidence="2" key="1">
    <citation type="submission" date="2016-07" db="EMBL/GenBank/DDBJ databases">
        <authorList>
            <person name="Bretaudeau A."/>
        </authorList>
    </citation>
    <scope>NUCLEOTIDE SEQUENCE</scope>
    <source>
        <strain evidence="2">Rice</strain>
        <tissue evidence="2">Whole body</tissue>
    </source>
</reference>
<accession>A0A2H1VY36</accession>
<organism evidence="2">
    <name type="scientific">Spodoptera frugiperda</name>
    <name type="common">Fall armyworm</name>
    <dbReference type="NCBI Taxonomy" id="7108"/>
    <lineage>
        <taxon>Eukaryota</taxon>
        <taxon>Metazoa</taxon>
        <taxon>Ecdysozoa</taxon>
        <taxon>Arthropoda</taxon>
        <taxon>Hexapoda</taxon>
        <taxon>Insecta</taxon>
        <taxon>Pterygota</taxon>
        <taxon>Neoptera</taxon>
        <taxon>Endopterygota</taxon>
        <taxon>Lepidoptera</taxon>
        <taxon>Glossata</taxon>
        <taxon>Ditrysia</taxon>
        <taxon>Noctuoidea</taxon>
        <taxon>Noctuidae</taxon>
        <taxon>Amphipyrinae</taxon>
        <taxon>Spodoptera</taxon>
    </lineage>
</organism>
<protein>
    <submittedName>
        <fullName evidence="2">SFRICE_010287</fullName>
    </submittedName>
</protein>
<gene>
    <name evidence="2" type="ORF">SFRICE_010287</name>
</gene>
<dbReference type="AlphaFoldDB" id="A0A2H1VY36"/>
<sequence length="285" mass="30940">MTSPAMGEARESVRLLLTKNHPVPSSALSRSSVGARSLELCPVYGNRLTPYYTGLITQMVKMAGKRAVGSPDGKQSPPPMDTRNTRGVTSTMPAFWGDWDDWERTSLTQRKRCFTSVFCSAVRRYKCIAGLLGVRNLRIIGELGIGKIGKGRIGPSVISLIQRNTTGENHPSIMSSPALGEARGSIILLLSKHHPVPTPGFRTGAPGEIPFAPWTRREGVSNSLTKNHTVPTSAFRAGAPLCSFNGQIPVVCCTDCEYVNDTRNVLVDSFGSHYFKVGNKAYDSK</sequence>
<dbReference type="EMBL" id="ODYU01005155">
    <property type="protein sequence ID" value="SOQ45738.1"/>
    <property type="molecule type" value="Genomic_DNA"/>
</dbReference>
<name>A0A2H1VY36_SPOFR</name>
<evidence type="ECO:0000256" key="1">
    <source>
        <dbReference type="SAM" id="MobiDB-lite"/>
    </source>
</evidence>
<proteinExistence type="predicted"/>
<evidence type="ECO:0000313" key="2">
    <source>
        <dbReference type="EMBL" id="SOQ45738.1"/>
    </source>
</evidence>